<dbReference type="AlphaFoldDB" id="A0AAW9K1F2"/>
<accession>A0AAW9K1F2</accession>
<dbReference type="Proteomes" id="UP001290462">
    <property type="component" value="Unassembled WGS sequence"/>
</dbReference>
<protein>
    <submittedName>
        <fullName evidence="2">Uncharacterized protein</fullName>
    </submittedName>
</protein>
<sequence length="119" mass="13706">MEVEANKNYQKFMKKERLTYNERSSIVAFDKKATSFEKGTMRLEAMELVKFQGGMIDQEQMNKFESRLANNESIDDIVSNEYYQMSTMEAPAVSNRPVASIQSSMKPTSGVMKQALRER</sequence>
<evidence type="ECO:0000313" key="2">
    <source>
        <dbReference type="EMBL" id="MDZ5760669.1"/>
    </source>
</evidence>
<dbReference type="EMBL" id="JAVBVO010000024">
    <property type="protein sequence ID" value="MDZ5760669.1"/>
    <property type="molecule type" value="Genomic_DNA"/>
</dbReference>
<feature type="region of interest" description="Disordered" evidence="1">
    <location>
        <begin position="96"/>
        <end position="119"/>
    </location>
</feature>
<evidence type="ECO:0000256" key="1">
    <source>
        <dbReference type="SAM" id="MobiDB-lite"/>
    </source>
</evidence>
<comment type="caution">
    <text evidence="2">The sequence shown here is derived from an EMBL/GenBank/DDBJ whole genome shotgun (WGS) entry which is preliminary data.</text>
</comment>
<organism evidence="2 3">
    <name type="scientific">Carnobacterium maltaromaticum</name>
    <name type="common">Carnobacterium piscicola</name>
    <dbReference type="NCBI Taxonomy" id="2751"/>
    <lineage>
        <taxon>Bacteria</taxon>
        <taxon>Bacillati</taxon>
        <taxon>Bacillota</taxon>
        <taxon>Bacilli</taxon>
        <taxon>Lactobacillales</taxon>
        <taxon>Carnobacteriaceae</taxon>
        <taxon>Carnobacterium</taxon>
    </lineage>
</organism>
<proteinExistence type="predicted"/>
<gene>
    <name evidence="2" type="ORF">RAK27_18670</name>
</gene>
<dbReference type="RefSeq" id="WP_322809833.1">
    <property type="nucleotide sequence ID" value="NZ_JAVBVO010000024.1"/>
</dbReference>
<reference evidence="2" key="1">
    <citation type="submission" date="2023-08" db="EMBL/GenBank/DDBJ databases">
        <title>Genomic characterization of piscicolin 126 produced by Carnobacterium maltaromaticum CM22 strain isolated from salmon (Salmo salar).</title>
        <authorList>
            <person name="Gonzalez-Gragera E."/>
            <person name="Garcia-Lopez J.D."/>
            <person name="Teso-Perez C."/>
            <person name="Gimenez-Hernandez I."/>
            <person name="Peralta-Sanchez J.M."/>
            <person name="Valdivia E."/>
            <person name="Montalban-Lopez M."/>
            <person name="Martin-Platero A.M."/>
            <person name="Banos A."/>
            <person name="Martinez-Bueno M."/>
        </authorList>
    </citation>
    <scope>NUCLEOTIDE SEQUENCE</scope>
    <source>
        <strain evidence="2">CM22</strain>
    </source>
</reference>
<evidence type="ECO:0000313" key="3">
    <source>
        <dbReference type="Proteomes" id="UP001290462"/>
    </source>
</evidence>
<name>A0AAW9K1F2_CARML</name>